<comment type="caution">
    <text evidence="2">The sequence shown here is derived from an EMBL/GenBank/DDBJ whole genome shotgun (WGS) entry which is preliminary data.</text>
</comment>
<feature type="compositionally biased region" description="Basic and acidic residues" evidence="1">
    <location>
        <begin position="62"/>
        <end position="80"/>
    </location>
</feature>
<evidence type="ECO:0000256" key="1">
    <source>
        <dbReference type="SAM" id="MobiDB-lite"/>
    </source>
</evidence>
<reference evidence="2" key="1">
    <citation type="journal article" date="2022" name="bioRxiv">
        <title>Sequencing and chromosome-scale assembly of the giantPleurodeles waltlgenome.</title>
        <authorList>
            <person name="Brown T."/>
            <person name="Elewa A."/>
            <person name="Iarovenko S."/>
            <person name="Subramanian E."/>
            <person name="Araus A.J."/>
            <person name="Petzold A."/>
            <person name="Susuki M."/>
            <person name="Suzuki K.-i.T."/>
            <person name="Hayashi T."/>
            <person name="Toyoda A."/>
            <person name="Oliveira C."/>
            <person name="Osipova E."/>
            <person name="Leigh N.D."/>
            <person name="Simon A."/>
            <person name="Yun M.H."/>
        </authorList>
    </citation>
    <scope>NUCLEOTIDE SEQUENCE</scope>
    <source>
        <strain evidence="2">20211129_DDA</strain>
        <tissue evidence="2">Liver</tissue>
    </source>
</reference>
<dbReference type="Proteomes" id="UP001066276">
    <property type="component" value="Chromosome 5"/>
</dbReference>
<organism evidence="2 3">
    <name type="scientific">Pleurodeles waltl</name>
    <name type="common">Iberian ribbed newt</name>
    <dbReference type="NCBI Taxonomy" id="8319"/>
    <lineage>
        <taxon>Eukaryota</taxon>
        <taxon>Metazoa</taxon>
        <taxon>Chordata</taxon>
        <taxon>Craniata</taxon>
        <taxon>Vertebrata</taxon>
        <taxon>Euteleostomi</taxon>
        <taxon>Amphibia</taxon>
        <taxon>Batrachia</taxon>
        <taxon>Caudata</taxon>
        <taxon>Salamandroidea</taxon>
        <taxon>Salamandridae</taxon>
        <taxon>Pleurodelinae</taxon>
        <taxon>Pleurodeles</taxon>
    </lineage>
</organism>
<feature type="compositionally biased region" description="Basic and acidic residues" evidence="1">
    <location>
        <begin position="1"/>
        <end position="53"/>
    </location>
</feature>
<keyword evidence="3" id="KW-1185">Reference proteome</keyword>
<proteinExistence type="predicted"/>
<gene>
    <name evidence="2" type="ORF">NDU88_008104</name>
</gene>
<protein>
    <submittedName>
        <fullName evidence="2">Uncharacterized protein</fullName>
    </submittedName>
</protein>
<evidence type="ECO:0000313" key="3">
    <source>
        <dbReference type="Proteomes" id="UP001066276"/>
    </source>
</evidence>
<feature type="region of interest" description="Disordered" evidence="1">
    <location>
        <begin position="1"/>
        <end position="101"/>
    </location>
</feature>
<evidence type="ECO:0000313" key="2">
    <source>
        <dbReference type="EMBL" id="KAJ1155374.1"/>
    </source>
</evidence>
<dbReference type="EMBL" id="JANPWB010000009">
    <property type="protein sequence ID" value="KAJ1155374.1"/>
    <property type="molecule type" value="Genomic_DNA"/>
</dbReference>
<sequence>MSVHIEEHAGMRMPEKKDTSKGSQERETGSDWMEKVRRDGLDRSKDHTDRATSSKESVFGDPRSEQKDKGNPWRRDEESRTGGGNRPTTPGRNAEACHVPGGMWLSQVRDCLQD</sequence>
<accession>A0AAV7RVX9</accession>
<dbReference type="AlphaFoldDB" id="A0AAV7RVX9"/>
<name>A0AAV7RVX9_PLEWA</name>